<comment type="similarity">
    <text evidence="8">Belongs to the tRNA(Ile)-lysidine synthase family.</text>
</comment>
<dbReference type="Gene3D" id="3.40.50.620">
    <property type="entry name" value="HUPs"/>
    <property type="match status" value="1"/>
</dbReference>
<keyword evidence="11" id="KW-1185">Reference proteome</keyword>
<keyword evidence="4 8" id="KW-0819">tRNA processing</keyword>
<dbReference type="RefSeq" id="WP_061915626.1">
    <property type="nucleotide sequence ID" value="NZ_DF967971.1"/>
</dbReference>
<dbReference type="GO" id="GO:0032267">
    <property type="term" value="F:tRNA(Ile)-lysidine synthase activity"/>
    <property type="evidence" value="ECO:0007669"/>
    <property type="project" value="UniProtKB-EC"/>
</dbReference>
<evidence type="ECO:0000256" key="3">
    <source>
        <dbReference type="ARBA" id="ARBA00022598"/>
    </source>
</evidence>
<evidence type="ECO:0000256" key="6">
    <source>
        <dbReference type="ARBA" id="ARBA00022840"/>
    </source>
</evidence>
<dbReference type="GO" id="GO:0005524">
    <property type="term" value="F:ATP binding"/>
    <property type="evidence" value="ECO:0007669"/>
    <property type="project" value="UniProtKB-UniRule"/>
</dbReference>
<proteinExistence type="inferred from homology"/>
<dbReference type="EMBL" id="LGHJ01000018">
    <property type="protein sequence ID" value="KPL74263.1"/>
    <property type="molecule type" value="Genomic_DNA"/>
</dbReference>
<dbReference type="InterPro" id="IPR014729">
    <property type="entry name" value="Rossmann-like_a/b/a_fold"/>
</dbReference>
<comment type="domain">
    <text evidence="8">The N-terminal region contains the highly conserved SGGXDS motif, predicted to be a P-loop motif involved in ATP binding.</text>
</comment>
<dbReference type="NCBIfam" id="TIGR02432">
    <property type="entry name" value="lysidine_TilS_N"/>
    <property type="match status" value="1"/>
</dbReference>
<keyword evidence="3 8" id="KW-0436">Ligase</keyword>
<dbReference type="NCBIfam" id="TIGR02433">
    <property type="entry name" value="lysidine_TilS_C"/>
    <property type="match status" value="1"/>
</dbReference>
<evidence type="ECO:0000256" key="1">
    <source>
        <dbReference type="ARBA" id="ARBA00004496"/>
    </source>
</evidence>
<sequence>MLEKFKQTLQMHCGIKGDKPVVVGVSGGADSLTLFHLFIRLKIPVWVVYFDHQLRPESKKESLIVQQLAEAWKAEGFIAGQEDVRRLAEQTRCSVEAAARQARYRFLFKTAEEFNAAAVAVGHTADDQVETVLMHLIRGSGLDGLSGMDYRTIIRDFSPTVPLIRPLLGFWRTEIEQYCRQNGLQPLQDVTNQSLKFTRNRIRHELIPQLQVYNPRIKNRLWTMSRVVKDHLQVIKPIAKKTLHEVCVESREGEWLAFSASRLKELPGEMLSIVLREAIHVLKPASEDISWQSTNLAIAEIQSDRRTGVIQLGDGVELLFSQERIYLRNETSVIFDARFPNIPLGEEYTLSSTGEVKLGKDWFLQAEVVNVEQIPPTWKEDRFEAWLDAQKVKFPLKIRAWKPGERFRPLGMSGRSVKIADFLTEKKVPRPLRSGYPLVFSGEEAIWLPGLQIADPVRIAQNTQWVLHLKLIRV</sequence>
<dbReference type="Pfam" id="PF11734">
    <property type="entry name" value="TilS_C"/>
    <property type="match status" value="1"/>
</dbReference>
<comment type="subcellular location">
    <subcellularLocation>
        <location evidence="1 8">Cytoplasm</location>
    </subcellularLocation>
</comment>
<comment type="caution">
    <text evidence="10">The sequence shown here is derived from an EMBL/GenBank/DDBJ whole genome shotgun (WGS) entry which is preliminary data.</text>
</comment>
<keyword evidence="6 8" id="KW-0067">ATP-binding</keyword>
<dbReference type="STRING" id="360411.AC812_13275"/>
<feature type="domain" description="Lysidine-tRNA(Ile) synthetase C-terminal" evidence="9">
    <location>
        <begin position="396"/>
        <end position="469"/>
    </location>
</feature>
<comment type="function">
    <text evidence="8">Ligates lysine onto the cytidine present at position 34 of the AUA codon-specific tRNA(Ile) that contains the anticodon CAU, in an ATP-dependent manner. Cytidine is converted to lysidine, thus changing the amino acid specificity of the tRNA from methionine to isoleucine.</text>
</comment>
<keyword evidence="2 8" id="KW-0963">Cytoplasm</keyword>
<dbReference type="PATRIC" id="fig|360411.5.peg.721"/>
<accession>A0A0P6X0C0</accession>
<evidence type="ECO:0000256" key="2">
    <source>
        <dbReference type="ARBA" id="ARBA00022490"/>
    </source>
</evidence>
<dbReference type="InterPro" id="IPR012796">
    <property type="entry name" value="Lysidine-tRNA-synth_C"/>
</dbReference>
<evidence type="ECO:0000256" key="4">
    <source>
        <dbReference type="ARBA" id="ARBA00022694"/>
    </source>
</evidence>
<dbReference type="AlphaFoldDB" id="A0A0P6X0C0"/>
<comment type="catalytic activity">
    <reaction evidence="7 8">
        <text>cytidine(34) in tRNA(Ile2) + L-lysine + ATP = lysidine(34) in tRNA(Ile2) + AMP + diphosphate + H(+)</text>
        <dbReference type="Rhea" id="RHEA:43744"/>
        <dbReference type="Rhea" id="RHEA-COMP:10625"/>
        <dbReference type="Rhea" id="RHEA-COMP:10670"/>
        <dbReference type="ChEBI" id="CHEBI:15378"/>
        <dbReference type="ChEBI" id="CHEBI:30616"/>
        <dbReference type="ChEBI" id="CHEBI:32551"/>
        <dbReference type="ChEBI" id="CHEBI:33019"/>
        <dbReference type="ChEBI" id="CHEBI:82748"/>
        <dbReference type="ChEBI" id="CHEBI:83665"/>
        <dbReference type="ChEBI" id="CHEBI:456215"/>
        <dbReference type="EC" id="6.3.4.19"/>
    </reaction>
</comment>
<evidence type="ECO:0000313" key="11">
    <source>
        <dbReference type="Proteomes" id="UP000050514"/>
    </source>
</evidence>
<dbReference type="PANTHER" id="PTHR43033:SF1">
    <property type="entry name" value="TRNA(ILE)-LYSIDINE SYNTHASE-RELATED"/>
    <property type="match status" value="1"/>
</dbReference>
<dbReference type="InterPro" id="IPR012795">
    <property type="entry name" value="tRNA_Ile_lys_synt_N"/>
</dbReference>
<reference evidence="10 11" key="1">
    <citation type="submission" date="2015-07" db="EMBL/GenBank/DDBJ databases">
        <title>Draft genome of Bellilinea caldifistulae DSM 17877.</title>
        <authorList>
            <person name="Hemp J."/>
            <person name="Ward L.M."/>
            <person name="Pace L.A."/>
            <person name="Fischer W.W."/>
        </authorList>
    </citation>
    <scope>NUCLEOTIDE SEQUENCE [LARGE SCALE GENOMIC DNA]</scope>
    <source>
        <strain evidence="10 11">GOMI-1</strain>
    </source>
</reference>
<dbReference type="SUPFAM" id="SSF52402">
    <property type="entry name" value="Adenine nucleotide alpha hydrolases-like"/>
    <property type="match status" value="1"/>
</dbReference>
<dbReference type="Proteomes" id="UP000050514">
    <property type="component" value="Unassembled WGS sequence"/>
</dbReference>
<dbReference type="CDD" id="cd01992">
    <property type="entry name" value="TilS_N"/>
    <property type="match status" value="1"/>
</dbReference>
<evidence type="ECO:0000259" key="9">
    <source>
        <dbReference type="SMART" id="SM00977"/>
    </source>
</evidence>
<dbReference type="GO" id="GO:0005737">
    <property type="term" value="C:cytoplasm"/>
    <property type="evidence" value="ECO:0007669"/>
    <property type="project" value="UniProtKB-SubCell"/>
</dbReference>
<dbReference type="EC" id="6.3.4.19" evidence="8"/>
<dbReference type="PANTHER" id="PTHR43033">
    <property type="entry name" value="TRNA(ILE)-LYSIDINE SYNTHASE-RELATED"/>
    <property type="match status" value="1"/>
</dbReference>
<dbReference type="GO" id="GO:0006400">
    <property type="term" value="P:tRNA modification"/>
    <property type="evidence" value="ECO:0007669"/>
    <property type="project" value="UniProtKB-UniRule"/>
</dbReference>
<dbReference type="HAMAP" id="MF_01161">
    <property type="entry name" value="tRNA_Ile_lys_synt"/>
    <property type="match status" value="1"/>
</dbReference>
<dbReference type="OrthoDB" id="9807403at2"/>
<feature type="binding site" evidence="8">
    <location>
        <begin position="26"/>
        <end position="31"/>
    </location>
    <ligand>
        <name>ATP</name>
        <dbReference type="ChEBI" id="CHEBI:30616"/>
    </ligand>
</feature>
<gene>
    <name evidence="8" type="primary">tilS</name>
    <name evidence="10" type="ORF">AC812_13275</name>
</gene>
<dbReference type="SMART" id="SM00977">
    <property type="entry name" value="TilS_C"/>
    <property type="match status" value="1"/>
</dbReference>
<evidence type="ECO:0000256" key="5">
    <source>
        <dbReference type="ARBA" id="ARBA00022741"/>
    </source>
</evidence>
<evidence type="ECO:0000313" key="10">
    <source>
        <dbReference type="EMBL" id="KPL74263.1"/>
    </source>
</evidence>
<organism evidence="10 11">
    <name type="scientific">Bellilinea caldifistulae</name>
    <dbReference type="NCBI Taxonomy" id="360411"/>
    <lineage>
        <taxon>Bacteria</taxon>
        <taxon>Bacillati</taxon>
        <taxon>Chloroflexota</taxon>
        <taxon>Anaerolineae</taxon>
        <taxon>Anaerolineales</taxon>
        <taxon>Anaerolineaceae</taxon>
        <taxon>Bellilinea</taxon>
    </lineage>
</organism>
<name>A0A0P6X0C0_9CHLR</name>
<keyword evidence="5 8" id="KW-0547">Nucleotide-binding</keyword>
<dbReference type="InterPro" id="IPR011063">
    <property type="entry name" value="TilS/TtcA_N"/>
</dbReference>
<evidence type="ECO:0000256" key="7">
    <source>
        <dbReference type="ARBA" id="ARBA00048539"/>
    </source>
</evidence>
<protein>
    <recommendedName>
        <fullName evidence="8">tRNA(Ile)-lysidine synthase</fullName>
        <ecNumber evidence="8">6.3.4.19</ecNumber>
    </recommendedName>
    <alternativeName>
        <fullName evidence="8">tRNA(Ile)-2-lysyl-cytidine synthase</fullName>
    </alternativeName>
    <alternativeName>
        <fullName evidence="8">tRNA(Ile)-lysidine synthetase</fullName>
    </alternativeName>
</protein>
<dbReference type="Pfam" id="PF01171">
    <property type="entry name" value="ATP_bind_3"/>
    <property type="match status" value="1"/>
</dbReference>
<dbReference type="SUPFAM" id="SSF56037">
    <property type="entry name" value="PheT/TilS domain"/>
    <property type="match status" value="1"/>
</dbReference>
<evidence type="ECO:0000256" key="8">
    <source>
        <dbReference type="HAMAP-Rule" id="MF_01161"/>
    </source>
</evidence>
<dbReference type="InterPro" id="IPR012094">
    <property type="entry name" value="tRNA_Ile_lys_synt"/>
</dbReference>